<feature type="domain" description="Nephrocystin 3-like N-terminal" evidence="2">
    <location>
        <begin position="53"/>
        <end position="226"/>
    </location>
</feature>
<reference evidence="4" key="1">
    <citation type="submission" date="2014-04" db="EMBL/GenBank/DDBJ databases">
        <title>Evolutionary Origins and Diversification of the Mycorrhizal Mutualists.</title>
        <authorList>
            <consortium name="DOE Joint Genome Institute"/>
            <consortium name="Mycorrhizal Genomics Consortium"/>
            <person name="Kohler A."/>
            <person name="Kuo A."/>
            <person name="Nagy L.G."/>
            <person name="Floudas D."/>
            <person name="Copeland A."/>
            <person name="Barry K.W."/>
            <person name="Cichocki N."/>
            <person name="Veneault-Fourrey C."/>
            <person name="LaButti K."/>
            <person name="Lindquist E.A."/>
            <person name="Lipzen A."/>
            <person name="Lundell T."/>
            <person name="Morin E."/>
            <person name="Murat C."/>
            <person name="Riley R."/>
            <person name="Ohm R."/>
            <person name="Sun H."/>
            <person name="Tunlid A."/>
            <person name="Henrissat B."/>
            <person name="Grigoriev I.V."/>
            <person name="Hibbett D.S."/>
            <person name="Martin F."/>
        </authorList>
    </citation>
    <scope>NUCLEOTIDE SEQUENCE [LARGE SCALE GENOMIC DNA]</scope>
    <source>
        <strain evidence="4">FD-334 SS-4</strain>
    </source>
</reference>
<organism evidence="3 4">
    <name type="scientific">Hypholoma sublateritium (strain FD-334 SS-4)</name>
    <dbReference type="NCBI Taxonomy" id="945553"/>
    <lineage>
        <taxon>Eukaryota</taxon>
        <taxon>Fungi</taxon>
        <taxon>Dikarya</taxon>
        <taxon>Basidiomycota</taxon>
        <taxon>Agaricomycotina</taxon>
        <taxon>Agaricomycetes</taxon>
        <taxon>Agaricomycetidae</taxon>
        <taxon>Agaricales</taxon>
        <taxon>Agaricineae</taxon>
        <taxon>Strophariaceae</taxon>
        <taxon>Hypholoma</taxon>
    </lineage>
</organism>
<evidence type="ECO:0000256" key="1">
    <source>
        <dbReference type="ARBA" id="ARBA00022737"/>
    </source>
</evidence>
<dbReference type="AlphaFoldDB" id="A0A0D2MEJ9"/>
<dbReference type="Proteomes" id="UP000054270">
    <property type="component" value="Unassembled WGS sequence"/>
</dbReference>
<keyword evidence="4" id="KW-1185">Reference proteome</keyword>
<dbReference type="Gene3D" id="3.40.50.300">
    <property type="entry name" value="P-loop containing nucleotide triphosphate hydrolases"/>
    <property type="match status" value="1"/>
</dbReference>
<evidence type="ECO:0000313" key="4">
    <source>
        <dbReference type="Proteomes" id="UP000054270"/>
    </source>
</evidence>
<dbReference type="PANTHER" id="PTHR10039:SF15">
    <property type="entry name" value="NACHT DOMAIN-CONTAINING PROTEIN"/>
    <property type="match status" value="1"/>
</dbReference>
<keyword evidence="1" id="KW-0677">Repeat</keyword>
<gene>
    <name evidence="3" type="ORF">HYPSUDRAFT_671599</name>
</gene>
<dbReference type="STRING" id="945553.A0A0D2MEJ9"/>
<dbReference type="EMBL" id="KN817553">
    <property type="protein sequence ID" value="KJA22023.1"/>
    <property type="molecule type" value="Genomic_DNA"/>
</dbReference>
<evidence type="ECO:0000259" key="2">
    <source>
        <dbReference type="Pfam" id="PF24883"/>
    </source>
</evidence>
<dbReference type="Pfam" id="PF24883">
    <property type="entry name" value="NPHP3_N"/>
    <property type="match status" value="1"/>
</dbReference>
<protein>
    <recommendedName>
        <fullName evidence="2">Nephrocystin 3-like N-terminal domain-containing protein</fullName>
    </recommendedName>
</protein>
<dbReference type="SUPFAM" id="SSF52540">
    <property type="entry name" value="P-loop containing nucleoside triphosphate hydrolases"/>
    <property type="match status" value="1"/>
</dbReference>
<dbReference type="PANTHER" id="PTHR10039">
    <property type="entry name" value="AMELOGENIN"/>
    <property type="match status" value="1"/>
</dbReference>
<dbReference type="InterPro" id="IPR027417">
    <property type="entry name" value="P-loop_NTPase"/>
</dbReference>
<name>A0A0D2MEJ9_HYPSF</name>
<dbReference type="InterPro" id="IPR056884">
    <property type="entry name" value="NPHP3-like_N"/>
</dbReference>
<evidence type="ECO:0000313" key="3">
    <source>
        <dbReference type="EMBL" id="KJA22023.1"/>
    </source>
</evidence>
<proteinExistence type="predicted"/>
<dbReference type="OrthoDB" id="3014077at2759"/>
<sequence length="818" mass="92874">MTYFNNARDFTIHGATFTSIGHTGIEQLGKVANANAIHNSSARYDPPKCHPGTRKAILERIMQWIFGSDDKDALILWLYGPAGAGKSAILQSIAEKCAALDILLASFFFSRSDGTRNHPGSLVATIASQIATRIPQIASALDAAVVRDPMIFGKTLDAQIDALIVGPLRYLVQSGFFADPKSAPRLFLVDGLDECNEEGHRSAVLRAIARAIQIHNLPFIFLISSRPETDIRFSFDSAELVKLWTSLALDDHYTADKDIRLFLNDSFQSIKETHPMRRHILPVWPLRSAVDTLATKSSGQFIYASTVIKYISNIRTSPPRQLDVILGIHPARSGDIPFSEIDALYTHILASVQDRALMLDILALLMGYLNLDFAKSASFISWFLGVDQEDIDMVFSSLASITIRDKDDFGLYLPPPDMPLRRPTAGKIDVDYWIELCHASLSDFLADQKRSGDFHIDRTQYSARLAQKGIKRVCSPRGVNLEIFDAVFTSPRPLQMSEDLYEDLESLPIELIWRESRRQEPAEYREGDRWLKMFEWLLPQSKFPPADTATQFDLRYQELCVKYAMRLKSLINLKVDCNFSINTRHFPALAETLAHEFVINGACYDEVFTGLLRSMAYPYMRLLASKPGEELSKNSWPCALFKIIGLSRSNAGENPYIHTALQLLKSLEPAPVSCMALPPVHAYHHFYDNRRWTKAVNPRQFSSEPVRPHKRRRNHVDSGRLNRIQREIHLMRLQHELRVPFLGIFSRHDWNRKLTTQFLIPVLDLCPKSDKLLALINRRIRRTFLKYSPRRRLMDAAYRYIRRTSDVGGTASGRALAA</sequence>
<accession>A0A0D2MEJ9</accession>